<organism evidence="1 2">
    <name type="scientific">Endozoicomonas numazuensis</name>
    <dbReference type="NCBI Taxonomy" id="1137799"/>
    <lineage>
        <taxon>Bacteria</taxon>
        <taxon>Pseudomonadati</taxon>
        <taxon>Pseudomonadota</taxon>
        <taxon>Gammaproteobacteria</taxon>
        <taxon>Oceanospirillales</taxon>
        <taxon>Endozoicomonadaceae</taxon>
        <taxon>Endozoicomonas</taxon>
    </lineage>
</organism>
<evidence type="ECO:0000313" key="2">
    <source>
        <dbReference type="Proteomes" id="UP000028073"/>
    </source>
</evidence>
<protein>
    <submittedName>
        <fullName evidence="1">Uncharacterized protein</fullName>
    </submittedName>
</protein>
<comment type="caution">
    <text evidence="1">The sequence shown here is derived from an EMBL/GenBank/DDBJ whole genome shotgun (WGS) entry which is preliminary data.</text>
</comment>
<gene>
    <name evidence="1" type="ORF">GZ78_10185</name>
</gene>
<accession>A0A081NHP9</accession>
<sequence length="60" mass="6976">MVPFMAFWLTRIPPLPQTHACVANSICFYIDHVAARKFPNSFKKISQYRLKTDSDHHSVL</sequence>
<proteinExistence type="predicted"/>
<keyword evidence="2" id="KW-1185">Reference proteome</keyword>
<dbReference type="AlphaFoldDB" id="A0A081NHP9"/>
<reference evidence="1 2" key="1">
    <citation type="submission" date="2014-06" db="EMBL/GenBank/DDBJ databases">
        <title>Whole Genome Sequences of Three Symbiotic Endozoicomonas Bacteria.</title>
        <authorList>
            <person name="Neave M.J."/>
            <person name="Apprill A."/>
            <person name="Voolstra C.R."/>
        </authorList>
    </citation>
    <scope>NUCLEOTIDE SEQUENCE [LARGE SCALE GENOMIC DNA]</scope>
    <source>
        <strain evidence="1 2">DSM 25634</strain>
    </source>
</reference>
<dbReference type="Proteomes" id="UP000028073">
    <property type="component" value="Unassembled WGS sequence"/>
</dbReference>
<evidence type="ECO:0000313" key="1">
    <source>
        <dbReference type="EMBL" id="KEQ17972.1"/>
    </source>
</evidence>
<dbReference type="EMBL" id="JOKH01000002">
    <property type="protein sequence ID" value="KEQ17972.1"/>
    <property type="molecule type" value="Genomic_DNA"/>
</dbReference>
<name>A0A081NHP9_9GAMM</name>